<dbReference type="Pfam" id="PF19088">
    <property type="entry name" value="TUTase"/>
    <property type="match status" value="1"/>
</dbReference>
<organism evidence="9">
    <name type="scientific">Rhipicephalus pulchellus</name>
    <name type="common">Yellow backed tick</name>
    <name type="synonym">Dermacentor pulchellus</name>
    <dbReference type="NCBI Taxonomy" id="72859"/>
    <lineage>
        <taxon>Eukaryota</taxon>
        <taxon>Metazoa</taxon>
        <taxon>Ecdysozoa</taxon>
        <taxon>Arthropoda</taxon>
        <taxon>Chelicerata</taxon>
        <taxon>Arachnida</taxon>
        <taxon>Acari</taxon>
        <taxon>Parasitiformes</taxon>
        <taxon>Ixodida</taxon>
        <taxon>Ixodoidea</taxon>
        <taxon>Ixodidae</taxon>
        <taxon>Rhipicephalinae</taxon>
        <taxon>Rhipicephalus</taxon>
        <taxon>Rhipicephalus</taxon>
    </lineage>
</organism>
<dbReference type="PROSITE" id="PS00028">
    <property type="entry name" value="ZINC_FINGER_C2H2_1"/>
    <property type="match status" value="1"/>
</dbReference>
<proteinExistence type="evidence at transcript level"/>
<dbReference type="Gene3D" id="1.10.1410.10">
    <property type="match status" value="2"/>
</dbReference>
<dbReference type="SUPFAM" id="SSF81301">
    <property type="entry name" value="Nucleotidyltransferase"/>
    <property type="match status" value="2"/>
</dbReference>
<dbReference type="SUPFAM" id="SSF57756">
    <property type="entry name" value="Retrovirus zinc finger-like domains"/>
    <property type="match status" value="1"/>
</dbReference>
<dbReference type="SUPFAM" id="SSF81631">
    <property type="entry name" value="PAP/OAS1 substrate-binding domain"/>
    <property type="match status" value="2"/>
</dbReference>
<dbReference type="InterPro" id="IPR002058">
    <property type="entry name" value="PAP_assoc"/>
</dbReference>
<evidence type="ECO:0000256" key="7">
    <source>
        <dbReference type="SAM" id="MobiDB-lite"/>
    </source>
</evidence>
<feature type="region of interest" description="Disordered" evidence="7">
    <location>
        <begin position="655"/>
        <end position="721"/>
    </location>
</feature>
<feature type="compositionally biased region" description="Polar residues" evidence="7">
    <location>
        <begin position="1255"/>
        <end position="1273"/>
    </location>
</feature>
<feature type="compositionally biased region" description="Pro residues" evidence="7">
    <location>
        <begin position="1460"/>
        <end position="1480"/>
    </location>
</feature>
<name>L7LZI9_RHIPC</name>
<dbReference type="PANTHER" id="PTHR12271">
    <property type="entry name" value="POLY A POLYMERASE CID PAP -RELATED"/>
    <property type="match status" value="1"/>
</dbReference>
<evidence type="ECO:0000259" key="8">
    <source>
        <dbReference type="PROSITE" id="PS50158"/>
    </source>
</evidence>
<keyword evidence="6" id="KW-0862">Zinc</keyword>
<evidence type="ECO:0000256" key="1">
    <source>
        <dbReference type="ARBA" id="ARBA00001936"/>
    </source>
</evidence>
<dbReference type="CDD" id="cd05402">
    <property type="entry name" value="NT_PAP_TUTase"/>
    <property type="match status" value="2"/>
</dbReference>
<dbReference type="InterPro" id="IPR054708">
    <property type="entry name" value="MTPAP-like_central"/>
</dbReference>
<dbReference type="Pfam" id="PF22600">
    <property type="entry name" value="MTPAP-like_central"/>
    <property type="match status" value="1"/>
</dbReference>
<evidence type="ECO:0000256" key="3">
    <source>
        <dbReference type="ARBA" id="ARBA00022679"/>
    </source>
</evidence>
<feature type="domain" description="CCHC-type" evidence="8">
    <location>
        <begin position="1188"/>
        <end position="1203"/>
    </location>
</feature>
<evidence type="ECO:0000256" key="6">
    <source>
        <dbReference type="PROSITE-ProRule" id="PRU00047"/>
    </source>
</evidence>
<dbReference type="PANTHER" id="PTHR12271:SF66">
    <property type="entry name" value="TERMINAL URIDYLYLTRANSFERASE TAILOR"/>
    <property type="match status" value="1"/>
</dbReference>
<feature type="compositionally biased region" description="Pro residues" evidence="7">
    <location>
        <begin position="1500"/>
        <end position="1514"/>
    </location>
</feature>
<dbReference type="GO" id="GO:0003676">
    <property type="term" value="F:nucleic acid binding"/>
    <property type="evidence" value="ECO:0007669"/>
    <property type="project" value="InterPro"/>
</dbReference>
<dbReference type="GO" id="GO:0050265">
    <property type="term" value="F:RNA uridylyltransferase activity"/>
    <property type="evidence" value="ECO:0007669"/>
    <property type="project" value="TreeGrafter"/>
</dbReference>
<dbReference type="GO" id="GO:0008270">
    <property type="term" value="F:zinc ion binding"/>
    <property type="evidence" value="ECO:0007669"/>
    <property type="project" value="UniProtKB-KW"/>
</dbReference>
<feature type="compositionally biased region" description="Basic and acidic residues" evidence="7">
    <location>
        <begin position="112"/>
        <end position="123"/>
    </location>
</feature>
<dbReference type="InterPro" id="IPR013087">
    <property type="entry name" value="Znf_C2H2_type"/>
</dbReference>
<keyword evidence="9" id="KW-0548">Nucleotidyltransferase</keyword>
<feature type="compositionally biased region" description="Low complexity" evidence="7">
    <location>
        <begin position="1306"/>
        <end position="1344"/>
    </location>
</feature>
<comment type="cofactor">
    <cofactor evidence="1">
        <name>Mn(2+)</name>
        <dbReference type="ChEBI" id="CHEBI:29035"/>
    </cofactor>
</comment>
<feature type="region of interest" description="Disordered" evidence="7">
    <location>
        <begin position="22"/>
        <end position="46"/>
    </location>
</feature>
<sequence>MATMSEREMCLEIERDLNRILLASTSRNQPPDATQQDDRPPPTLLFQNELPMQPLMQPHPAQGLPSVNPSPVVPFTFTACNTARDEVDCRQRLARIPPKAGKRERRKNTSSGKKDLRPDERDASALPPVEGAEEVPVSTGSANSRDCNADDNSTVRGEIGAGTASVAEGRVLLKLRPVATGHRSPGPKINSKGPRNQYEEVLMNAAAWPRVNDPKDFLFLHDLERQLLECAPRLQDNRRQNSQAKPFGPVPSHRNGGRHDNSNAFEERLAVFRKHRVLLLKKRSKRFPRAQFYCHLCHRHFDDMWYVDKHLEQEQHASKKLVNDLRLAVKNLPYPVDVQCDAIGALIEKVAQEHSLTEEEVELRKRVVSDLETFIKATLPDVKLSLHGSSGNGFGLKTSNVNIDLTPLGKADCAQLFVGTGDLLQECPKYAQVTKDYLSKVPRIRFKEVDSKLSCEISLNNSNSQKTSKLLDDYASLDRRVKILGVAFRLWAKHCGLDQQDRGTLPPHAFAIMTVFFLQQCKPAVLPVLHEMKDGKESESYLKPKDLEGRWICKNDRSIGQLWVELLRFYATEFKLNKRVVCIRRSQPMLIVEKKWNKRYIAIEDPYSCKRNLARSIPSERMYLFLKRCICTSAIYFLQPQLHIGPLFIQLPGPPMYTENSESDSESDQEEDNTKRKERHDSTDELAGAKATDDEDEEEEDDDDASSCSSGPAHDTDEQDPDLSFAEVAKVVTNLDLGPDPAKSKSHKKKEASQPAPQAPPVQQFVKPGPLIPQRILDDLDMCTVEDFSYSFSRKTLANGRSPPVICSSCQKSGHLHEDCPDHRLPELKPLPDMTRSYTKILNDVCQDVMKICTPDPEEEACREKLLRELESYIRKKYKDAKLTLYGSSCNGFGLIRSDLDICLTFDHSKDGKDFCHKEKIMDLAKELNDHKNLKKITPITSAKVPIVKFYHKPTQLEGDISFYNTLAQHNTRLLKVYSQIDERVRVLGYTFKHFAKTCAIGDASRGSLSSYAYILLTLYYLQQCKPPVIPVLQELYPEGEQKPEVMVEGWNAWFYEDIDHLQSVWSEFGRNNETVGELWLGLLRFYTEEFNFQEHVVSIRQKAPLTRLQKMWTSKFIAIEDPFDLDHNLGSGVTKSMSTYIMKTLIKGRSLFGTPVRRPPAPYPTFVDYFFDTRNLVEGSPPNDRGCRICGKIGHRMKQCPNRNKNNGGKDKDTTGGSGRGTWAQQDQSGGPRNKFRPRQPHQQNLDPEEMDAEQQQPNRENLNPQRPNQPQLGPMLHRRPRAVAPPPRQARNRAQEDQRHTSHHQQQAQHQHLQLQHQQQQMQHNQQQVQHQQQQAQHHQPQGAPAEGHPGLCPEVPHGGIAPPGVAQAQLQRTLQNMATAGLQMGPSRCFVPHMGPPPAFMATPPLRPPPFPGANGQTPPHPDVQVLLMRMQQQQQQQPPQQLQQEMGHQRYGQWPLGPPPRHSMPSSWPPSLPPPHSQEALQHFGNFLGPRGSHNLPPPHPQPMPLPPSPQQQQTFLCGPPSKPPFGAMPSQPVFPGALCSEHPSQQWDTSSPHRGHEVESVPSQD</sequence>
<protein>
    <submittedName>
        <fullName evidence="9">Putative terminal uridylyltransferase 4</fullName>
    </submittedName>
</protein>
<feature type="compositionally biased region" description="Polar residues" evidence="7">
    <location>
        <begin position="1547"/>
        <end position="1557"/>
    </location>
</feature>
<dbReference type="FunFam" id="1.10.1410.10:FF:000002">
    <property type="entry name" value="terminal uridylyltransferase 4 isoform X1"/>
    <property type="match status" value="1"/>
</dbReference>
<dbReference type="Pfam" id="PF03828">
    <property type="entry name" value="PAP_assoc"/>
    <property type="match status" value="2"/>
</dbReference>
<feature type="compositionally biased region" description="Polar residues" evidence="7">
    <location>
        <begin position="23"/>
        <end position="34"/>
    </location>
</feature>
<dbReference type="InterPro" id="IPR043519">
    <property type="entry name" value="NT_sf"/>
</dbReference>
<feature type="region of interest" description="Disordered" evidence="7">
    <location>
        <begin position="235"/>
        <end position="262"/>
    </location>
</feature>
<feature type="region of interest" description="Disordered" evidence="7">
    <location>
        <begin position="1434"/>
        <end position="1570"/>
    </location>
</feature>
<feature type="region of interest" description="Disordered" evidence="7">
    <location>
        <begin position="1198"/>
        <end position="1366"/>
    </location>
</feature>
<feature type="compositionally biased region" description="Low complexity" evidence="7">
    <location>
        <begin position="1435"/>
        <end position="1448"/>
    </location>
</feature>
<dbReference type="GO" id="GO:1990817">
    <property type="term" value="F:poly(A) RNA polymerase activity"/>
    <property type="evidence" value="ECO:0007669"/>
    <property type="project" value="UniProtKB-ARBA"/>
</dbReference>
<feature type="region of interest" description="Disordered" evidence="7">
    <location>
        <begin position="736"/>
        <end position="767"/>
    </location>
</feature>
<keyword evidence="3 9" id="KW-0808">Transferase</keyword>
<feature type="region of interest" description="Disordered" evidence="7">
    <location>
        <begin position="91"/>
        <end position="155"/>
    </location>
</feature>
<dbReference type="EMBL" id="GACK01008770">
    <property type="protein sequence ID" value="JAA56264.1"/>
    <property type="molecule type" value="mRNA"/>
</dbReference>
<comment type="cofactor">
    <cofactor evidence="2">
        <name>Mg(2+)</name>
        <dbReference type="ChEBI" id="CHEBI:18420"/>
    </cofactor>
</comment>
<keyword evidence="5" id="KW-0460">Magnesium</keyword>
<dbReference type="InterPro" id="IPR001878">
    <property type="entry name" value="Znf_CCHC"/>
</dbReference>
<keyword evidence="6" id="KW-0863">Zinc-finger</keyword>
<feature type="compositionally biased region" description="Acidic residues" evidence="7">
    <location>
        <begin position="661"/>
        <end position="671"/>
    </location>
</feature>
<evidence type="ECO:0000256" key="5">
    <source>
        <dbReference type="ARBA" id="ARBA00022842"/>
    </source>
</evidence>
<evidence type="ECO:0000256" key="4">
    <source>
        <dbReference type="ARBA" id="ARBA00022723"/>
    </source>
</evidence>
<dbReference type="InterPro" id="IPR045100">
    <property type="entry name" value="TUT4/7_NTP_transf"/>
</dbReference>
<feature type="compositionally biased region" description="Basic and acidic residues" evidence="7">
    <location>
        <begin position="672"/>
        <end position="683"/>
    </location>
</feature>
<dbReference type="InterPro" id="IPR036875">
    <property type="entry name" value="Znf_CCHC_sf"/>
</dbReference>
<evidence type="ECO:0000256" key="2">
    <source>
        <dbReference type="ARBA" id="ARBA00001946"/>
    </source>
</evidence>
<reference evidence="9" key="1">
    <citation type="submission" date="2012-11" db="EMBL/GenBank/DDBJ databases">
        <authorList>
            <person name="Lucero-Rivera Y.E."/>
            <person name="Tovar-Ramirez D."/>
        </authorList>
    </citation>
    <scope>NUCLEOTIDE SEQUENCE</scope>
    <source>
        <tissue evidence="9">Salivary gland</tissue>
    </source>
</reference>
<dbReference type="SMART" id="SM00343">
    <property type="entry name" value="ZnF_C2HC"/>
    <property type="match status" value="2"/>
</dbReference>
<feature type="compositionally biased region" description="Acidic residues" evidence="7">
    <location>
        <begin position="693"/>
        <end position="705"/>
    </location>
</feature>
<dbReference type="Gene3D" id="3.30.460.10">
    <property type="entry name" value="Beta Polymerase, domain 2"/>
    <property type="match status" value="2"/>
</dbReference>
<reference evidence="9" key="2">
    <citation type="journal article" date="2015" name="J. Proteomics">
        <title>Sexual differences in the sialomes of the zebra tick, Rhipicephalus pulchellus.</title>
        <authorList>
            <person name="Tan A.W."/>
            <person name="Francischetti I.M."/>
            <person name="Slovak M."/>
            <person name="Kini R.M."/>
            <person name="Ribeiro J.M."/>
        </authorList>
    </citation>
    <scope>NUCLEOTIDE SEQUENCE</scope>
    <source>
        <tissue evidence="9">Salivary gland</tissue>
    </source>
</reference>
<accession>L7LZI9</accession>
<dbReference type="PROSITE" id="PS50158">
    <property type="entry name" value="ZF_CCHC"/>
    <property type="match status" value="2"/>
</dbReference>
<feature type="domain" description="CCHC-type" evidence="8">
    <location>
        <begin position="807"/>
        <end position="822"/>
    </location>
</feature>
<keyword evidence="4" id="KW-0479">Metal-binding</keyword>
<evidence type="ECO:0000313" key="9">
    <source>
        <dbReference type="EMBL" id="JAA56264.1"/>
    </source>
</evidence>
<feature type="compositionally biased region" description="Polar residues" evidence="7">
    <location>
        <begin position="138"/>
        <end position="155"/>
    </location>
</feature>
<dbReference type="GO" id="GO:0031123">
    <property type="term" value="P:RNA 3'-end processing"/>
    <property type="evidence" value="ECO:0007669"/>
    <property type="project" value="TreeGrafter"/>
</dbReference>